<feature type="chain" id="PRO_5045958199" description="Lipoprotein" evidence="1">
    <location>
        <begin position="25"/>
        <end position="411"/>
    </location>
</feature>
<protein>
    <recommendedName>
        <fullName evidence="4">Lipoprotein</fullName>
    </recommendedName>
</protein>
<evidence type="ECO:0008006" key="4">
    <source>
        <dbReference type="Google" id="ProtNLM"/>
    </source>
</evidence>
<dbReference type="EMBL" id="JARHTQ010000008">
    <property type="protein sequence ID" value="MDF2257116.1"/>
    <property type="molecule type" value="Genomic_DNA"/>
</dbReference>
<comment type="caution">
    <text evidence="2">The sequence shown here is derived from an EMBL/GenBank/DDBJ whole genome shotgun (WGS) entry which is preliminary data.</text>
</comment>
<name>A0ABT5Z0L5_9ACTN</name>
<accession>A0ABT5Z0L5</accession>
<evidence type="ECO:0000256" key="1">
    <source>
        <dbReference type="SAM" id="SignalP"/>
    </source>
</evidence>
<dbReference type="RefSeq" id="WP_275814548.1">
    <property type="nucleotide sequence ID" value="NZ_BAAANM010000003.1"/>
</dbReference>
<sequence>MPSRWVWPRRAVAMGCAVALAGLAGCGGGGTRPGDASAAVRAVLDQRAQAVLHRDAAAFLATVDPTATGFRDAQRQVFANLTELPIGSWSYRLQRTGAFPLSTESDADRRVAAQVELDYALRGYDTAPVSSVAYLTLTERGGRWYVAGQTDGEPAGRHTTVQPWDQGRTTVVRGRRSLVLGQGDARQLTAYADLADAAVPVVQGAWRGDWPGRAIIEVPGSEPQMATLLGAQPSAYQGIAAVTTAEQHGNGSAPADRVIVNPQAFSGLSPVGRRVVLTHELTHVATRTATTSTTPLWLSEGFADWVGNTGTGQPPQQVAAELSADVHAGRQPRQLPSDADFGSARTGLPQAYEGAWLACRMVAEQWGSQALVNLYRAAGHEPTDAALHGTLGVGLDAFTARWRAYVAKELG</sequence>
<evidence type="ECO:0000313" key="2">
    <source>
        <dbReference type="EMBL" id="MDF2257116.1"/>
    </source>
</evidence>
<dbReference type="PROSITE" id="PS51257">
    <property type="entry name" value="PROKAR_LIPOPROTEIN"/>
    <property type="match status" value="1"/>
</dbReference>
<organism evidence="2 3">
    <name type="scientific">Streptantibioticus ferralitis</name>
    <dbReference type="NCBI Taxonomy" id="236510"/>
    <lineage>
        <taxon>Bacteria</taxon>
        <taxon>Bacillati</taxon>
        <taxon>Actinomycetota</taxon>
        <taxon>Actinomycetes</taxon>
        <taxon>Kitasatosporales</taxon>
        <taxon>Streptomycetaceae</taxon>
        <taxon>Streptantibioticus</taxon>
    </lineage>
</organism>
<feature type="signal peptide" evidence="1">
    <location>
        <begin position="1"/>
        <end position="24"/>
    </location>
</feature>
<keyword evidence="1" id="KW-0732">Signal</keyword>
<keyword evidence="3" id="KW-1185">Reference proteome</keyword>
<dbReference type="Proteomes" id="UP001220022">
    <property type="component" value="Unassembled WGS sequence"/>
</dbReference>
<reference evidence="2 3" key="1">
    <citation type="submission" date="2023-03" db="EMBL/GenBank/DDBJ databases">
        <title>Draft genome sequence of type strain Streptomyces ferralitis JCM 14344.</title>
        <authorList>
            <person name="Klaysubun C."/>
            <person name="Duangmal K."/>
        </authorList>
    </citation>
    <scope>NUCLEOTIDE SEQUENCE [LARGE SCALE GENOMIC DNA]</scope>
    <source>
        <strain evidence="2 3">JCM 14344</strain>
    </source>
</reference>
<gene>
    <name evidence="2" type="ORF">P2L57_15670</name>
</gene>
<proteinExistence type="predicted"/>
<evidence type="ECO:0000313" key="3">
    <source>
        <dbReference type="Proteomes" id="UP001220022"/>
    </source>
</evidence>